<protein>
    <submittedName>
        <fullName evidence="2">Uncharacterized protein</fullName>
    </submittedName>
</protein>
<evidence type="ECO:0000313" key="2">
    <source>
        <dbReference type="EMBL" id="KAH0884252.1"/>
    </source>
</evidence>
<evidence type="ECO:0000313" key="3">
    <source>
        <dbReference type="Proteomes" id="UP000824890"/>
    </source>
</evidence>
<feature type="compositionally biased region" description="Basic and acidic residues" evidence="1">
    <location>
        <begin position="40"/>
        <end position="60"/>
    </location>
</feature>
<feature type="compositionally biased region" description="Basic residues" evidence="1">
    <location>
        <begin position="101"/>
        <end position="123"/>
    </location>
</feature>
<feature type="compositionally biased region" description="Polar residues" evidence="1">
    <location>
        <begin position="174"/>
        <end position="187"/>
    </location>
</feature>
<feature type="compositionally biased region" description="Basic and acidic residues" evidence="1">
    <location>
        <begin position="164"/>
        <end position="173"/>
    </location>
</feature>
<dbReference type="EMBL" id="JAGKQM010000014">
    <property type="protein sequence ID" value="KAH0884252.1"/>
    <property type="molecule type" value="Genomic_DNA"/>
</dbReference>
<name>A0ABQ7ZVK6_BRANA</name>
<sequence>MEVTGVEEGEEGDDEAEVSESSHGEDLDGTNNVSGRNKRKNVDQGAESRKNKFRQFSDRMDKFETEVINMLGKMESEVTQLRTNLLLSELVGKTNQESSPSKRKLKTCPSKRRVNTGPSKRKKDTAQSTKNAEKKKDLNTDDRIVNLPGVNLTQSSGFDTSQAKIEDPLDRLESGTSLKMSTTELDD</sequence>
<keyword evidence="3" id="KW-1185">Reference proteome</keyword>
<feature type="compositionally biased region" description="Polar residues" evidence="1">
    <location>
        <begin position="151"/>
        <end position="163"/>
    </location>
</feature>
<comment type="caution">
    <text evidence="2">The sequence shown here is derived from an EMBL/GenBank/DDBJ whole genome shotgun (WGS) entry which is preliminary data.</text>
</comment>
<reference evidence="2 3" key="1">
    <citation type="submission" date="2021-05" db="EMBL/GenBank/DDBJ databases">
        <title>Genome Assembly of Synthetic Allotetraploid Brassica napus Reveals Homoeologous Exchanges between Subgenomes.</title>
        <authorList>
            <person name="Davis J.T."/>
        </authorList>
    </citation>
    <scope>NUCLEOTIDE SEQUENCE [LARGE SCALE GENOMIC DNA]</scope>
    <source>
        <strain evidence="3">cv. Da-Ae</strain>
        <tissue evidence="2">Seedling</tissue>
    </source>
</reference>
<feature type="region of interest" description="Disordered" evidence="1">
    <location>
        <begin position="1"/>
        <end position="60"/>
    </location>
</feature>
<organism evidence="2 3">
    <name type="scientific">Brassica napus</name>
    <name type="common">Rape</name>
    <dbReference type="NCBI Taxonomy" id="3708"/>
    <lineage>
        <taxon>Eukaryota</taxon>
        <taxon>Viridiplantae</taxon>
        <taxon>Streptophyta</taxon>
        <taxon>Embryophyta</taxon>
        <taxon>Tracheophyta</taxon>
        <taxon>Spermatophyta</taxon>
        <taxon>Magnoliopsida</taxon>
        <taxon>eudicotyledons</taxon>
        <taxon>Gunneridae</taxon>
        <taxon>Pentapetalae</taxon>
        <taxon>rosids</taxon>
        <taxon>malvids</taxon>
        <taxon>Brassicales</taxon>
        <taxon>Brassicaceae</taxon>
        <taxon>Brassiceae</taxon>
        <taxon>Brassica</taxon>
    </lineage>
</organism>
<feature type="compositionally biased region" description="Basic and acidic residues" evidence="1">
    <location>
        <begin position="131"/>
        <end position="144"/>
    </location>
</feature>
<feature type="compositionally biased region" description="Acidic residues" evidence="1">
    <location>
        <begin position="1"/>
        <end position="18"/>
    </location>
</feature>
<proteinExistence type="predicted"/>
<dbReference type="Proteomes" id="UP000824890">
    <property type="component" value="Unassembled WGS sequence"/>
</dbReference>
<accession>A0ABQ7ZVK6</accession>
<gene>
    <name evidence="2" type="ORF">HID58_060348</name>
</gene>
<evidence type="ECO:0000256" key="1">
    <source>
        <dbReference type="SAM" id="MobiDB-lite"/>
    </source>
</evidence>
<feature type="region of interest" description="Disordered" evidence="1">
    <location>
        <begin position="91"/>
        <end position="187"/>
    </location>
</feature>